<name>A0A851GI05_9BACT</name>
<proteinExistence type="predicted"/>
<sequence>MKLLKICLIVLSAGLLFLWLVTPTVLKSKKYSALATKVYYAKQLHLALFEFEQDHGMFPGDATAVGELAAFRGDHSNDYLGQLIAAGYYEDSGKCQFVSNSSSHLGIAPGSGKFEAGECGFSYIKNQKIDYDDGSTSRPLLLASMTGEGTKFDPKAYRGRSVVLRIDGSVKQLRIDPSGEAVLKNKSLFDSGEDTIWGERGFDSASLVHPMPCRPDWVQRARGWWKWFGLLAVFLAFALICWWQRRGKSEKKSTKSE</sequence>
<reference evidence="2 3" key="1">
    <citation type="submission" date="2020-07" db="EMBL/GenBank/DDBJ databases">
        <title>Roseicoccus Jingziensis gen. nov., sp. nov., isolated from coastal seawater.</title>
        <authorList>
            <person name="Feng X."/>
        </authorList>
    </citation>
    <scope>NUCLEOTIDE SEQUENCE [LARGE SCALE GENOMIC DNA]</scope>
    <source>
        <strain evidence="2 3">N1E253</strain>
    </source>
</reference>
<gene>
    <name evidence="2" type="ORF">HW115_14495</name>
</gene>
<keyword evidence="3" id="KW-1185">Reference proteome</keyword>
<protein>
    <submittedName>
        <fullName evidence="2">Uncharacterized protein</fullName>
    </submittedName>
</protein>
<comment type="caution">
    <text evidence="2">The sequence shown here is derived from an EMBL/GenBank/DDBJ whole genome shotgun (WGS) entry which is preliminary data.</text>
</comment>
<dbReference type="RefSeq" id="WP_178933656.1">
    <property type="nucleotide sequence ID" value="NZ_JACBAZ010000006.1"/>
</dbReference>
<evidence type="ECO:0000313" key="3">
    <source>
        <dbReference type="Proteomes" id="UP000557872"/>
    </source>
</evidence>
<keyword evidence="1" id="KW-0472">Membrane</keyword>
<evidence type="ECO:0000256" key="1">
    <source>
        <dbReference type="SAM" id="Phobius"/>
    </source>
</evidence>
<keyword evidence="1" id="KW-1133">Transmembrane helix</keyword>
<dbReference type="Proteomes" id="UP000557872">
    <property type="component" value="Unassembled WGS sequence"/>
</dbReference>
<evidence type="ECO:0000313" key="2">
    <source>
        <dbReference type="EMBL" id="NWK56829.1"/>
    </source>
</evidence>
<dbReference type="AlphaFoldDB" id="A0A851GI05"/>
<accession>A0A851GI05</accession>
<feature type="transmembrane region" description="Helical" evidence="1">
    <location>
        <begin position="224"/>
        <end position="243"/>
    </location>
</feature>
<keyword evidence="1" id="KW-0812">Transmembrane</keyword>
<dbReference type="EMBL" id="JACBAZ010000006">
    <property type="protein sequence ID" value="NWK56829.1"/>
    <property type="molecule type" value="Genomic_DNA"/>
</dbReference>
<organism evidence="2 3">
    <name type="scientific">Oceaniferula marina</name>
    <dbReference type="NCBI Taxonomy" id="2748318"/>
    <lineage>
        <taxon>Bacteria</taxon>
        <taxon>Pseudomonadati</taxon>
        <taxon>Verrucomicrobiota</taxon>
        <taxon>Verrucomicrobiia</taxon>
        <taxon>Verrucomicrobiales</taxon>
        <taxon>Verrucomicrobiaceae</taxon>
        <taxon>Oceaniferula</taxon>
    </lineage>
</organism>